<dbReference type="Gene3D" id="3.40.50.300">
    <property type="entry name" value="P-loop containing nucleotide triphosphate hydrolases"/>
    <property type="match status" value="2"/>
</dbReference>
<dbReference type="SUPFAM" id="SSF52540">
    <property type="entry name" value="P-loop containing nucleoside triphosphate hydrolases"/>
    <property type="match status" value="1"/>
</dbReference>
<keyword evidence="13" id="KW-1185">Reference proteome</keyword>
<evidence type="ECO:0000313" key="12">
    <source>
        <dbReference type="EMBL" id="MTT31375.1"/>
    </source>
</evidence>
<reference evidence="12 13" key="1">
    <citation type="submission" date="2019-11" db="EMBL/GenBank/DDBJ databases">
        <title>Terrilactibacillus tamarindus sp. nov. BCM23-1 isolated from bark of Tamarindus indica.</title>
        <authorList>
            <person name="Kingkaew E."/>
            <person name="Tanasupawat S."/>
        </authorList>
    </citation>
    <scope>NUCLEOTIDE SEQUENCE [LARGE SCALE GENOMIC DNA]</scope>
    <source>
        <strain evidence="12 13">BCM23-1</strain>
    </source>
</reference>
<dbReference type="EMBL" id="WNHB01000006">
    <property type="protein sequence ID" value="MTT31375.1"/>
    <property type="molecule type" value="Genomic_DNA"/>
</dbReference>
<evidence type="ECO:0000256" key="8">
    <source>
        <dbReference type="ARBA" id="ARBA00022840"/>
    </source>
</evidence>
<dbReference type="Proteomes" id="UP000440978">
    <property type="component" value="Unassembled WGS sequence"/>
</dbReference>
<keyword evidence="9" id="KW-0051">Antiviral defense</keyword>
<dbReference type="RefSeq" id="WP_155217432.1">
    <property type="nucleotide sequence ID" value="NZ_WNHB01000006.1"/>
</dbReference>
<sequence length="838" mass="99911">MKQYINHLDDLLAHTKNGRKETLFQHSQKTLFYFQKLEKEKHLNPIIKQTISRITFKEDYLNETVKEYIYNMFVQAIYLHDIGKINPNFQLKKLKNKIVQGFNYYDTNHSMLSAVVYLDLFWWEIENLNLSRKEIFILRYFAFSFSYCISRHHSQLLNVIGNDKEEKTYINEIENFYDKLRDHPELLRYYKHTKRILDQFPLEKIRNTQKKVYGYLSEFTVFVLNKLCYSSIVSCDFFATQSFMANQDVDIFSLKKEDKVSLFNCYAETSVYQSIQRYKNNKSSFSGDPINKLRSDLFIEADENLQNNLNNHLFFLEAPTGSGKTNTSINLALSLLNNDNTLQKMIYVFPFNTLIEQTKNTLVGIYPQELQKKYPISVINSIEPIINKTKEKQIDETVDYENELLKYQTIQYPFILTSHVNLFNHFFGTNREANLGLVHLSNSVIVLDEIQSYKNELWPAIAELLSEFAHCLNLKIIIMSATLPRIDEFLPDEKHFINLIKNRDYYFNHPLFKERVRLNFELLHLPREELFDRFCEFIDEQGSKRYLFEFIYRSVARDFYDKFCEKYPDKLVVELTGDDNNFYRKEMIDQLNSETKNSFTLKDIIVVATQVIEAGVDIDMDIGFKDISLFDSEEQFLGRINRSCKREGLAYFFNYSDASVLYKKDARLEHDLMKPEYQQALVEKNFKPLYEMAFEWLRPNRNDNLYSQFKALRYKDVETSMRLIDQITVTIYLPYKLKTKDKVIDGEKLWKDYKYLIWDNQLSYAEKKIKLSQKQVEISYFTYTLYLKPGEIPLYSDECIGNIYYISSGSRYMKKDKNTGYYKFDRNKYEQDSGSEFF</sequence>
<evidence type="ECO:0000256" key="6">
    <source>
        <dbReference type="ARBA" id="ARBA00022801"/>
    </source>
</evidence>
<feature type="domain" description="Helicase ATP-binding" evidence="10">
    <location>
        <begin position="305"/>
        <end position="501"/>
    </location>
</feature>
<dbReference type="GO" id="GO:0051607">
    <property type="term" value="P:defense response to virus"/>
    <property type="evidence" value="ECO:0007669"/>
    <property type="project" value="UniProtKB-KW"/>
</dbReference>
<feature type="domain" description="HD Cas3-type" evidence="11">
    <location>
        <begin position="16"/>
        <end position="238"/>
    </location>
</feature>
<keyword evidence="3" id="KW-0540">Nuclease</keyword>
<dbReference type="GO" id="GO:0016787">
    <property type="term" value="F:hydrolase activity"/>
    <property type="evidence" value="ECO:0007669"/>
    <property type="project" value="UniProtKB-KW"/>
</dbReference>
<dbReference type="Gene3D" id="1.10.3210.30">
    <property type="match status" value="1"/>
</dbReference>
<keyword evidence="6" id="KW-0378">Hydrolase</keyword>
<keyword evidence="5" id="KW-0547">Nucleotide-binding</keyword>
<dbReference type="InterPro" id="IPR011545">
    <property type="entry name" value="DEAD/DEAH_box_helicase_dom"/>
</dbReference>
<evidence type="ECO:0000259" key="11">
    <source>
        <dbReference type="PROSITE" id="PS51643"/>
    </source>
</evidence>
<dbReference type="Pfam" id="PF18019">
    <property type="entry name" value="Cas3_HD"/>
    <property type="match status" value="1"/>
</dbReference>
<dbReference type="InterPro" id="IPR006483">
    <property type="entry name" value="CRISPR-assoc_Cas3_HD"/>
</dbReference>
<keyword evidence="8" id="KW-0067">ATP-binding</keyword>
<comment type="similarity">
    <text evidence="2">In the central section; belongs to the CRISPR-associated helicase Cas3 family.</text>
</comment>
<dbReference type="InterPro" id="IPR027417">
    <property type="entry name" value="P-loop_NTPase"/>
</dbReference>
<dbReference type="InterPro" id="IPR038257">
    <property type="entry name" value="CRISPR-assoc_Cas3_HD_sf"/>
</dbReference>
<dbReference type="GO" id="GO:0003676">
    <property type="term" value="F:nucleic acid binding"/>
    <property type="evidence" value="ECO:0007669"/>
    <property type="project" value="InterPro"/>
</dbReference>
<protein>
    <submittedName>
        <fullName evidence="12">CRISPR-associated helicase Cas3</fullName>
    </submittedName>
</protein>
<dbReference type="CDD" id="cd09641">
    <property type="entry name" value="Cas3''_I"/>
    <property type="match status" value="1"/>
</dbReference>
<dbReference type="InterPro" id="IPR014001">
    <property type="entry name" value="Helicase_ATP-bd"/>
</dbReference>
<evidence type="ECO:0000256" key="7">
    <source>
        <dbReference type="ARBA" id="ARBA00022806"/>
    </source>
</evidence>
<evidence type="ECO:0000313" key="13">
    <source>
        <dbReference type="Proteomes" id="UP000440978"/>
    </source>
</evidence>
<dbReference type="InterPro" id="IPR006474">
    <property type="entry name" value="Helicase_Cas3_CRISPR-ass_core"/>
</dbReference>
<comment type="caution">
    <text evidence="12">The sequence shown here is derived from an EMBL/GenBank/DDBJ whole genome shotgun (WGS) entry which is preliminary data.</text>
</comment>
<evidence type="ECO:0000256" key="9">
    <source>
        <dbReference type="ARBA" id="ARBA00023118"/>
    </source>
</evidence>
<evidence type="ECO:0000256" key="3">
    <source>
        <dbReference type="ARBA" id="ARBA00022722"/>
    </source>
</evidence>
<organism evidence="12 13">
    <name type="scientific">Terrilactibacillus tamarindi</name>
    <dbReference type="NCBI Taxonomy" id="2599694"/>
    <lineage>
        <taxon>Bacteria</taxon>
        <taxon>Bacillati</taxon>
        <taxon>Bacillota</taxon>
        <taxon>Bacilli</taxon>
        <taxon>Bacillales</taxon>
        <taxon>Bacillaceae</taxon>
        <taxon>Terrilactibacillus</taxon>
    </lineage>
</organism>
<keyword evidence="7" id="KW-0347">Helicase</keyword>
<dbReference type="NCBIfam" id="TIGR01587">
    <property type="entry name" value="cas3_core"/>
    <property type="match status" value="1"/>
</dbReference>
<comment type="similarity">
    <text evidence="1">In the N-terminal section; belongs to the CRISPR-associated nuclease Cas3-HD family.</text>
</comment>
<dbReference type="Pfam" id="PF00270">
    <property type="entry name" value="DEAD"/>
    <property type="match status" value="1"/>
</dbReference>
<dbReference type="NCBIfam" id="TIGR01596">
    <property type="entry name" value="cas3_HD"/>
    <property type="match status" value="1"/>
</dbReference>
<evidence type="ECO:0000256" key="2">
    <source>
        <dbReference type="ARBA" id="ARBA00009046"/>
    </source>
</evidence>
<dbReference type="GO" id="GO:0005524">
    <property type="term" value="F:ATP binding"/>
    <property type="evidence" value="ECO:0007669"/>
    <property type="project" value="UniProtKB-KW"/>
</dbReference>
<evidence type="ECO:0000256" key="4">
    <source>
        <dbReference type="ARBA" id="ARBA00022723"/>
    </source>
</evidence>
<dbReference type="PROSITE" id="PS51192">
    <property type="entry name" value="HELICASE_ATP_BIND_1"/>
    <property type="match status" value="1"/>
</dbReference>
<dbReference type="Pfam" id="PF22590">
    <property type="entry name" value="Cas3-like_C_2"/>
    <property type="match status" value="1"/>
</dbReference>
<proteinExistence type="inferred from homology"/>
<accession>A0A6N8CR22</accession>
<evidence type="ECO:0000259" key="10">
    <source>
        <dbReference type="PROSITE" id="PS51192"/>
    </source>
</evidence>
<dbReference type="SMART" id="SM00487">
    <property type="entry name" value="DEXDc"/>
    <property type="match status" value="1"/>
</dbReference>
<evidence type="ECO:0000256" key="1">
    <source>
        <dbReference type="ARBA" id="ARBA00006847"/>
    </source>
</evidence>
<gene>
    <name evidence="12" type="primary">cas3</name>
    <name evidence="12" type="ORF">GMB86_04995</name>
</gene>
<name>A0A6N8CR22_9BACI</name>
<dbReference type="GO" id="GO:0004386">
    <property type="term" value="F:helicase activity"/>
    <property type="evidence" value="ECO:0007669"/>
    <property type="project" value="UniProtKB-KW"/>
</dbReference>
<dbReference type="AlphaFoldDB" id="A0A6N8CR22"/>
<dbReference type="GO" id="GO:0046872">
    <property type="term" value="F:metal ion binding"/>
    <property type="evidence" value="ECO:0007669"/>
    <property type="project" value="UniProtKB-KW"/>
</dbReference>
<dbReference type="GO" id="GO:0004518">
    <property type="term" value="F:nuclease activity"/>
    <property type="evidence" value="ECO:0007669"/>
    <property type="project" value="UniProtKB-KW"/>
</dbReference>
<dbReference type="PROSITE" id="PS51643">
    <property type="entry name" value="HD_CAS3"/>
    <property type="match status" value="1"/>
</dbReference>
<keyword evidence="4" id="KW-0479">Metal-binding</keyword>
<dbReference type="OrthoDB" id="9810236at2"/>
<dbReference type="InterPro" id="IPR054712">
    <property type="entry name" value="Cas3-like_dom"/>
</dbReference>
<evidence type="ECO:0000256" key="5">
    <source>
        <dbReference type="ARBA" id="ARBA00022741"/>
    </source>
</evidence>